<feature type="transmembrane region" description="Helical" evidence="8">
    <location>
        <begin position="133"/>
        <end position="160"/>
    </location>
</feature>
<keyword evidence="4" id="KW-0997">Cell inner membrane</keyword>
<name>A0ABU5JE01_9ACTN</name>
<dbReference type="InterPro" id="IPR000515">
    <property type="entry name" value="MetI-like"/>
</dbReference>
<evidence type="ECO:0000256" key="5">
    <source>
        <dbReference type="ARBA" id="ARBA00022692"/>
    </source>
</evidence>
<feature type="transmembrane region" description="Helical" evidence="8">
    <location>
        <begin position="356"/>
        <end position="378"/>
    </location>
</feature>
<dbReference type="Pfam" id="PF00528">
    <property type="entry name" value="BPD_transp_1"/>
    <property type="match status" value="2"/>
</dbReference>
<feature type="transmembrane region" description="Helical" evidence="8">
    <location>
        <begin position="188"/>
        <end position="206"/>
    </location>
</feature>
<dbReference type="CDD" id="cd06261">
    <property type="entry name" value="TM_PBP2"/>
    <property type="match status" value="2"/>
</dbReference>
<keyword evidence="11" id="KW-1185">Reference proteome</keyword>
<feature type="transmembrane region" description="Helical" evidence="8">
    <location>
        <begin position="524"/>
        <end position="545"/>
    </location>
</feature>
<protein>
    <submittedName>
        <fullName evidence="10">Iron ABC transporter permease</fullName>
    </submittedName>
</protein>
<feature type="transmembrane region" description="Helical" evidence="8">
    <location>
        <begin position="298"/>
        <end position="319"/>
    </location>
</feature>
<dbReference type="Gene3D" id="1.10.3720.10">
    <property type="entry name" value="MetI-like"/>
    <property type="match status" value="2"/>
</dbReference>
<evidence type="ECO:0000259" key="9">
    <source>
        <dbReference type="PROSITE" id="PS50928"/>
    </source>
</evidence>
<keyword evidence="2 8" id="KW-0813">Transport</keyword>
<evidence type="ECO:0000256" key="8">
    <source>
        <dbReference type="RuleBase" id="RU363032"/>
    </source>
</evidence>
<evidence type="ECO:0000256" key="6">
    <source>
        <dbReference type="ARBA" id="ARBA00022989"/>
    </source>
</evidence>
<dbReference type="EMBL" id="JAXOTQ010000017">
    <property type="protein sequence ID" value="MDZ5490820.1"/>
    <property type="molecule type" value="Genomic_DNA"/>
</dbReference>
<evidence type="ECO:0000256" key="7">
    <source>
        <dbReference type="ARBA" id="ARBA00023136"/>
    </source>
</evidence>
<keyword evidence="5 8" id="KW-0812">Transmembrane</keyword>
<comment type="similarity">
    <text evidence="8">Belongs to the binding-protein-dependent transport system permease family.</text>
</comment>
<evidence type="ECO:0000256" key="3">
    <source>
        <dbReference type="ARBA" id="ARBA00022475"/>
    </source>
</evidence>
<feature type="transmembrane region" description="Helical" evidence="8">
    <location>
        <begin position="470"/>
        <end position="488"/>
    </location>
</feature>
<evidence type="ECO:0000256" key="1">
    <source>
        <dbReference type="ARBA" id="ARBA00004429"/>
    </source>
</evidence>
<keyword evidence="7 8" id="KW-0472">Membrane</keyword>
<gene>
    <name evidence="10" type="ORF">U2F25_15325</name>
</gene>
<feature type="transmembrane region" description="Helical" evidence="8">
    <location>
        <begin position="418"/>
        <end position="434"/>
    </location>
</feature>
<feature type="domain" description="ABC transmembrane type-1" evidence="9">
    <location>
        <begin position="55"/>
        <end position="264"/>
    </location>
</feature>
<evidence type="ECO:0000313" key="10">
    <source>
        <dbReference type="EMBL" id="MDZ5490820.1"/>
    </source>
</evidence>
<keyword evidence="6 8" id="KW-1133">Transmembrane helix</keyword>
<evidence type="ECO:0000313" key="11">
    <source>
        <dbReference type="Proteomes" id="UP001290101"/>
    </source>
</evidence>
<comment type="caution">
    <text evidence="10">The sequence shown here is derived from an EMBL/GenBank/DDBJ whole genome shotgun (WGS) entry which is preliminary data.</text>
</comment>
<dbReference type="PROSITE" id="PS50928">
    <property type="entry name" value="ABC_TM1"/>
    <property type="match status" value="2"/>
</dbReference>
<evidence type="ECO:0000256" key="4">
    <source>
        <dbReference type="ARBA" id="ARBA00022519"/>
    </source>
</evidence>
<proteinExistence type="inferred from homology"/>
<dbReference type="PANTHER" id="PTHR43357">
    <property type="entry name" value="INNER MEMBRANE ABC TRANSPORTER PERMEASE PROTEIN YDCV"/>
    <property type="match status" value="1"/>
</dbReference>
<dbReference type="SUPFAM" id="SSF161098">
    <property type="entry name" value="MetI-like"/>
    <property type="match status" value="2"/>
</dbReference>
<sequence>MATVVGSLLVILVVPPLVFLVSTSMHSWDGLRPGPVSLENFQGILSDGVASLELLKNSLIYAGGSTAIAIVAGSGLAWLVERTNTPGKGAIYVAAFVSLAVPGVISVIGWILLFGPDAGLINTLAHRIGLEGGFFDIFSMGGMVLVESLSWTPVVFLLMVTPFKFMDPSLEEAGLVSGASRWTVFRRITIRMALPSALAALMLSLIRTLESFEAPALIGIPGGVKVLTTEIYLQIKSGLVPEYGSASAYAVILIVLVAVLLWGYSRQTASGERFATVTGKGFRPAVVDLGRLRIVGGIISWATLLLVLAPLLVLVWASLLPYYRTVSWEALQSLTLDNYASALGRSGIVRSVGNTLVVSVVSGVAVMAISLGAAWVMARTSIRGRRGLDLLASLPLVVPGVVAGIAVLRTYIASPIPVYGTIWILAIAFTMRYLPYGMRYAHAGIVQMHPDLEDSARTSGAAFWARIRRVVLPLTLPAMAGGFIFTFLNSSSQLAIPLLLSGPDSQVISVAIFDLYQNGAVTELAAFSVVVTAAIVALSSAAYRITRSQGL</sequence>
<dbReference type="PANTHER" id="PTHR43357:SF4">
    <property type="entry name" value="INNER MEMBRANE ABC TRANSPORTER PERMEASE PROTEIN YDCV"/>
    <property type="match status" value="1"/>
</dbReference>
<accession>A0ABU5JE01</accession>
<feature type="transmembrane region" description="Helical" evidence="8">
    <location>
        <begin position="246"/>
        <end position="264"/>
    </location>
</feature>
<dbReference type="Proteomes" id="UP001290101">
    <property type="component" value="Unassembled WGS sequence"/>
</dbReference>
<evidence type="ECO:0000256" key="2">
    <source>
        <dbReference type="ARBA" id="ARBA00022448"/>
    </source>
</evidence>
<dbReference type="InterPro" id="IPR035906">
    <property type="entry name" value="MetI-like_sf"/>
</dbReference>
<comment type="subcellular location">
    <subcellularLocation>
        <location evidence="1">Cell inner membrane</location>
        <topology evidence="1">Multi-pass membrane protein</topology>
    </subcellularLocation>
    <subcellularLocation>
        <location evidence="8">Cell membrane</location>
        <topology evidence="8">Multi-pass membrane protein</topology>
    </subcellularLocation>
</comment>
<feature type="domain" description="ABC transmembrane type-1" evidence="9">
    <location>
        <begin position="352"/>
        <end position="542"/>
    </location>
</feature>
<organism evidence="10 11">
    <name type="scientific">Micromonospora sicca</name>
    <dbReference type="NCBI Taxonomy" id="2202420"/>
    <lineage>
        <taxon>Bacteria</taxon>
        <taxon>Bacillati</taxon>
        <taxon>Actinomycetota</taxon>
        <taxon>Actinomycetes</taxon>
        <taxon>Micromonosporales</taxon>
        <taxon>Micromonosporaceae</taxon>
        <taxon>Micromonospora</taxon>
    </lineage>
</organism>
<feature type="transmembrane region" description="Helical" evidence="8">
    <location>
        <begin position="390"/>
        <end position="412"/>
    </location>
</feature>
<reference evidence="10 11" key="1">
    <citation type="submission" date="2023-12" db="EMBL/GenBank/DDBJ databases">
        <title>Micromonospora sp. nov., isolated from Atacama Desert.</title>
        <authorList>
            <person name="Carro L."/>
            <person name="Golinska P."/>
            <person name="Klenk H.-P."/>
            <person name="Goodfellow M."/>
        </authorList>
    </citation>
    <scope>NUCLEOTIDE SEQUENCE [LARGE SCALE GENOMIC DNA]</scope>
    <source>
        <strain evidence="10 11">4G53</strain>
    </source>
</reference>
<keyword evidence="3" id="KW-1003">Cell membrane</keyword>
<dbReference type="RefSeq" id="WP_322440886.1">
    <property type="nucleotide sequence ID" value="NZ_JAXOTQ010000017.1"/>
</dbReference>
<feature type="transmembrane region" description="Helical" evidence="8">
    <location>
        <begin position="91"/>
        <end position="113"/>
    </location>
</feature>
<feature type="transmembrane region" description="Helical" evidence="8">
    <location>
        <begin position="59"/>
        <end position="79"/>
    </location>
</feature>